<sequence length="317" mass="35008">GNLSLWFDERVGKTIQFRASAGGGEAVGPSGGESPIGTIAFEFGEAVIVSSASNPSGTVFFRTEEFPEIWSAEYSSWETKIFFGVQPDLAVNPVKEVSSEANQARRQILYAVKEANQEQLERSADLWLNALEGLRVELLRRECAKLLSLLDEGLLGEAAETQFAGPVRDRAADIAPKRAWPELRAWLRGTLLEYLPPGKKAESGSRAATWEEIIQLLEDGESPGLSLEEAAARAGIHPVTFSRLFKQRIGVNFVRYMVDRRMNRASFLLLNRNDSVAAVAAAVGYADLRHFSHLFKRAFGMTPGEYRKHHGSTGKPR</sequence>
<accession>A0ABS7C519</accession>
<dbReference type="InterPro" id="IPR018060">
    <property type="entry name" value="HTH_AraC"/>
</dbReference>
<dbReference type="EMBL" id="JAHZIK010000482">
    <property type="protein sequence ID" value="MBW7456022.1"/>
    <property type="molecule type" value="Genomic_DNA"/>
</dbReference>
<dbReference type="SMART" id="SM00342">
    <property type="entry name" value="HTH_ARAC"/>
    <property type="match status" value="1"/>
</dbReference>
<keyword evidence="2" id="KW-0238">DNA-binding</keyword>
<feature type="domain" description="HTH araC/xylS-type" evidence="4">
    <location>
        <begin position="211"/>
        <end position="309"/>
    </location>
</feature>
<dbReference type="PROSITE" id="PS01124">
    <property type="entry name" value="HTH_ARAC_FAMILY_2"/>
    <property type="match status" value="1"/>
</dbReference>
<evidence type="ECO:0000313" key="5">
    <source>
        <dbReference type="EMBL" id="MBW7456022.1"/>
    </source>
</evidence>
<organism evidence="5 6">
    <name type="scientific">Paenibacillus sepulcri</name>
    <dbReference type="NCBI Taxonomy" id="359917"/>
    <lineage>
        <taxon>Bacteria</taxon>
        <taxon>Bacillati</taxon>
        <taxon>Bacillota</taxon>
        <taxon>Bacilli</taxon>
        <taxon>Bacillales</taxon>
        <taxon>Paenibacillaceae</taxon>
        <taxon>Paenibacillus</taxon>
    </lineage>
</organism>
<feature type="non-terminal residue" evidence="5">
    <location>
        <position position="1"/>
    </location>
</feature>
<evidence type="ECO:0000259" key="4">
    <source>
        <dbReference type="PROSITE" id="PS01124"/>
    </source>
</evidence>
<dbReference type="Pfam" id="PF12833">
    <property type="entry name" value="HTH_18"/>
    <property type="match status" value="1"/>
</dbReference>
<keyword evidence="6" id="KW-1185">Reference proteome</keyword>
<evidence type="ECO:0000256" key="2">
    <source>
        <dbReference type="ARBA" id="ARBA00023125"/>
    </source>
</evidence>
<gene>
    <name evidence="5" type="ORF">K0U00_18495</name>
</gene>
<keyword evidence="3" id="KW-0804">Transcription</keyword>
<dbReference type="Proteomes" id="UP001519887">
    <property type="component" value="Unassembled WGS sequence"/>
</dbReference>
<dbReference type="InterPro" id="IPR018062">
    <property type="entry name" value="HTH_AraC-typ_CS"/>
</dbReference>
<evidence type="ECO:0000256" key="1">
    <source>
        <dbReference type="ARBA" id="ARBA00023015"/>
    </source>
</evidence>
<proteinExistence type="predicted"/>
<comment type="caution">
    <text evidence="5">The sequence shown here is derived from an EMBL/GenBank/DDBJ whole genome shotgun (WGS) entry which is preliminary data.</text>
</comment>
<reference evidence="5 6" key="1">
    <citation type="submission" date="2021-07" db="EMBL/GenBank/DDBJ databases">
        <title>Paenibacillus radiodurans sp. nov., isolated from the southeastern edge of Tengger Desert.</title>
        <authorList>
            <person name="Zhang G."/>
        </authorList>
    </citation>
    <scope>NUCLEOTIDE SEQUENCE [LARGE SCALE GENOMIC DNA]</scope>
    <source>
        <strain evidence="5 6">CCM 7311</strain>
    </source>
</reference>
<dbReference type="InterPro" id="IPR020449">
    <property type="entry name" value="Tscrpt_reg_AraC-type_HTH"/>
</dbReference>
<keyword evidence="1" id="KW-0805">Transcription regulation</keyword>
<evidence type="ECO:0000256" key="3">
    <source>
        <dbReference type="ARBA" id="ARBA00023163"/>
    </source>
</evidence>
<dbReference type="PANTHER" id="PTHR43280">
    <property type="entry name" value="ARAC-FAMILY TRANSCRIPTIONAL REGULATOR"/>
    <property type="match status" value="1"/>
</dbReference>
<dbReference type="SUPFAM" id="SSF46689">
    <property type="entry name" value="Homeodomain-like"/>
    <property type="match status" value="2"/>
</dbReference>
<dbReference type="Gene3D" id="1.10.10.60">
    <property type="entry name" value="Homeodomain-like"/>
    <property type="match status" value="2"/>
</dbReference>
<protein>
    <submittedName>
        <fullName evidence="5">AraC family transcriptional regulator</fullName>
    </submittedName>
</protein>
<dbReference type="InterPro" id="IPR009057">
    <property type="entry name" value="Homeodomain-like_sf"/>
</dbReference>
<name>A0ABS7C519_9BACL</name>
<evidence type="ECO:0000313" key="6">
    <source>
        <dbReference type="Proteomes" id="UP001519887"/>
    </source>
</evidence>
<dbReference type="PANTHER" id="PTHR43280:SF10">
    <property type="entry name" value="REGULATORY PROTEIN POCR"/>
    <property type="match status" value="1"/>
</dbReference>
<dbReference type="PRINTS" id="PR00032">
    <property type="entry name" value="HTHARAC"/>
</dbReference>
<dbReference type="PROSITE" id="PS00041">
    <property type="entry name" value="HTH_ARAC_FAMILY_1"/>
    <property type="match status" value="1"/>
</dbReference>